<dbReference type="KEGG" id="vbl:L21SP4_01363"/>
<feature type="domain" description="Endoribonuclease YicC-like C-terminal" evidence="1">
    <location>
        <begin position="3"/>
        <end position="56"/>
    </location>
</feature>
<gene>
    <name evidence="2" type="ORF">L21SP4_01363</name>
</gene>
<evidence type="ECO:0000313" key="2">
    <source>
        <dbReference type="EMBL" id="AKJ64611.1"/>
    </source>
</evidence>
<reference evidence="2 3" key="2">
    <citation type="journal article" date="2016" name="ISME J.">
        <title>Characterization of the first cultured representative of Verrucomicrobia subdivision 5 indicates the proposal of a novel phylum.</title>
        <authorList>
            <person name="Spring S."/>
            <person name="Bunk B."/>
            <person name="Sproer C."/>
            <person name="Schumann P."/>
            <person name="Rohde M."/>
            <person name="Tindall B.J."/>
            <person name="Klenk H.P."/>
        </authorList>
    </citation>
    <scope>NUCLEOTIDE SEQUENCE [LARGE SCALE GENOMIC DNA]</scope>
    <source>
        <strain evidence="2 3">L21-Fru-AB</strain>
    </source>
</reference>
<dbReference type="PANTHER" id="PTHR30636:SF3">
    <property type="entry name" value="UPF0701 PROTEIN YICC"/>
    <property type="match status" value="1"/>
</dbReference>
<evidence type="ECO:0000313" key="3">
    <source>
        <dbReference type="Proteomes" id="UP000035268"/>
    </source>
</evidence>
<name>A0A0G3EDT1_9BACT</name>
<proteinExistence type="predicted"/>
<dbReference type="Pfam" id="PF08340">
    <property type="entry name" value="YicC-like_C"/>
    <property type="match status" value="1"/>
</dbReference>
<dbReference type="GO" id="GO:0004521">
    <property type="term" value="F:RNA endonuclease activity"/>
    <property type="evidence" value="ECO:0007669"/>
    <property type="project" value="InterPro"/>
</dbReference>
<dbReference type="AlphaFoldDB" id="A0A0G3EDT1"/>
<protein>
    <recommendedName>
        <fullName evidence="1">Endoribonuclease YicC-like C-terminal domain-containing protein</fullName>
    </recommendedName>
</protein>
<dbReference type="STRING" id="1307763.L21SP4_01363"/>
<dbReference type="InterPro" id="IPR005229">
    <property type="entry name" value="YicC/YloC-like"/>
</dbReference>
<sequence>MTGNEPAGRTLDFLAQEMLREINTIGAKAGDLEIARAGVAVKTELERIREQSQNVE</sequence>
<organism evidence="2 3">
    <name type="scientific">Kiritimatiella glycovorans</name>
    <dbReference type="NCBI Taxonomy" id="1307763"/>
    <lineage>
        <taxon>Bacteria</taxon>
        <taxon>Pseudomonadati</taxon>
        <taxon>Kiritimatiellota</taxon>
        <taxon>Kiritimatiellia</taxon>
        <taxon>Kiritimatiellales</taxon>
        <taxon>Kiritimatiellaceae</taxon>
        <taxon>Kiritimatiella</taxon>
    </lineage>
</organism>
<dbReference type="InterPro" id="IPR013551">
    <property type="entry name" value="YicC-like_C"/>
</dbReference>
<accession>A0A0G3EDT1</accession>
<reference evidence="3" key="1">
    <citation type="submission" date="2015-02" db="EMBL/GenBank/DDBJ databases">
        <title>Description and complete genome sequence of the first cultured representative of the subdivision 5 of the Verrucomicrobia phylum.</title>
        <authorList>
            <person name="Spring S."/>
            <person name="Bunk B."/>
            <person name="Sproer C."/>
            <person name="Klenk H.-P."/>
        </authorList>
    </citation>
    <scope>NUCLEOTIDE SEQUENCE [LARGE SCALE GENOMIC DNA]</scope>
    <source>
        <strain evidence="3">L21-Fru-AB</strain>
    </source>
</reference>
<dbReference type="EMBL" id="CP010904">
    <property type="protein sequence ID" value="AKJ64611.1"/>
    <property type="molecule type" value="Genomic_DNA"/>
</dbReference>
<evidence type="ECO:0000259" key="1">
    <source>
        <dbReference type="Pfam" id="PF08340"/>
    </source>
</evidence>
<dbReference type="PANTHER" id="PTHR30636">
    <property type="entry name" value="UPF0701 PROTEIN YICC"/>
    <property type="match status" value="1"/>
</dbReference>
<dbReference type="PATRIC" id="fig|1609981.3.peg.1414"/>
<keyword evidence="3" id="KW-1185">Reference proteome</keyword>
<dbReference type="Proteomes" id="UP000035268">
    <property type="component" value="Chromosome"/>
</dbReference>